<comment type="caution">
    <text evidence="1">The sequence shown here is derived from an EMBL/GenBank/DDBJ whole genome shotgun (WGS) entry which is preliminary data.</text>
</comment>
<accession>A0A7J5U0K9</accession>
<protein>
    <submittedName>
        <fullName evidence="1">Uncharacterized protein</fullName>
    </submittedName>
</protein>
<reference evidence="1 2" key="1">
    <citation type="submission" date="2019-10" db="EMBL/GenBank/DDBJ databases">
        <title>Rudanella paleaurantiibacter sp. nov., isolated from sludge.</title>
        <authorList>
            <person name="Xu S.Q."/>
        </authorList>
    </citation>
    <scope>NUCLEOTIDE SEQUENCE [LARGE SCALE GENOMIC DNA]</scope>
    <source>
        <strain evidence="1 2">HX-22-17</strain>
    </source>
</reference>
<evidence type="ECO:0000313" key="2">
    <source>
        <dbReference type="Proteomes" id="UP000488299"/>
    </source>
</evidence>
<proteinExistence type="predicted"/>
<dbReference type="Proteomes" id="UP000488299">
    <property type="component" value="Unassembled WGS sequence"/>
</dbReference>
<dbReference type="EMBL" id="WELI01000003">
    <property type="protein sequence ID" value="KAB7731071.1"/>
    <property type="molecule type" value="Genomic_DNA"/>
</dbReference>
<dbReference type="RefSeq" id="WP_152124057.1">
    <property type="nucleotide sequence ID" value="NZ_WELI01000003.1"/>
</dbReference>
<keyword evidence="2" id="KW-1185">Reference proteome</keyword>
<name>A0A7J5U0K9_9BACT</name>
<sequence length="167" mass="18731">MNFQLTSNSGRGDFTVTDAEGKIVSTVAYESWFSSTASATVDSRSVVIKSRNIWSSNFDVFVDGVDRGDITFNWKGHIIIKLTGETGATQTVRLRMKGFWNSHFVLENEQETPILELRPTFKWQKMNYNYDVHFAQDAVSSFDRALLLIICGYGANLYMTMMAGGAA</sequence>
<organism evidence="1 2">
    <name type="scientific">Rudanella paleaurantiibacter</name>
    <dbReference type="NCBI Taxonomy" id="2614655"/>
    <lineage>
        <taxon>Bacteria</taxon>
        <taxon>Pseudomonadati</taxon>
        <taxon>Bacteroidota</taxon>
        <taxon>Cytophagia</taxon>
        <taxon>Cytophagales</taxon>
        <taxon>Cytophagaceae</taxon>
        <taxon>Rudanella</taxon>
    </lineage>
</organism>
<evidence type="ECO:0000313" key="1">
    <source>
        <dbReference type="EMBL" id="KAB7731071.1"/>
    </source>
</evidence>
<dbReference type="AlphaFoldDB" id="A0A7J5U0K9"/>
<gene>
    <name evidence="1" type="ORF">F5984_09650</name>
</gene>